<evidence type="ECO:0000313" key="14">
    <source>
        <dbReference type="Proteomes" id="UP000243924"/>
    </source>
</evidence>
<dbReference type="STRING" id="1434072.SAMN05216210_1093"/>
<comment type="similarity">
    <text evidence="2 10">Belongs to the ketopantoate reductase family.</text>
</comment>
<dbReference type="InterPro" id="IPR013328">
    <property type="entry name" value="6PGD_dom2"/>
</dbReference>
<dbReference type="PANTHER" id="PTHR21708:SF26">
    <property type="entry name" value="2-DEHYDROPANTOATE 2-REDUCTASE"/>
    <property type="match status" value="1"/>
</dbReference>
<dbReference type="InterPro" id="IPR036291">
    <property type="entry name" value="NAD(P)-bd_dom_sf"/>
</dbReference>
<evidence type="ECO:0000256" key="10">
    <source>
        <dbReference type="RuleBase" id="RU362068"/>
    </source>
</evidence>
<comment type="function">
    <text evidence="10">Catalyzes the NADPH-dependent reduction of ketopantoate into pantoic acid.</text>
</comment>
<dbReference type="GO" id="GO:0015940">
    <property type="term" value="P:pantothenate biosynthetic process"/>
    <property type="evidence" value="ECO:0007669"/>
    <property type="project" value="UniProtKB-UniPathway"/>
</dbReference>
<evidence type="ECO:0000259" key="11">
    <source>
        <dbReference type="Pfam" id="PF02558"/>
    </source>
</evidence>
<dbReference type="OrthoDB" id="9793586at2"/>
<dbReference type="FunFam" id="1.10.1040.10:FF:000017">
    <property type="entry name" value="2-dehydropantoate 2-reductase"/>
    <property type="match status" value="1"/>
</dbReference>
<evidence type="ECO:0000259" key="12">
    <source>
        <dbReference type="Pfam" id="PF08546"/>
    </source>
</evidence>
<evidence type="ECO:0000256" key="8">
    <source>
        <dbReference type="ARBA" id="ARBA00032024"/>
    </source>
</evidence>
<dbReference type="EC" id="1.1.1.169" evidence="3 10"/>
<dbReference type="InterPro" id="IPR051402">
    <property type="entry name" value="KPR-Related"/>
</dbReference>
<evidence type="ECO:0000256" key="3">
    <source>
        <dbReference type="ARBA" id="ARBA00013014"/>
    </source>
</evidence>
<dbReference type="Proteomes" id="UP000243924">
    <property type="component" value="Chromosome I"/>
</dbReference>
<proteinExistence type="inferred from homology"/>
<dbReference type="PANTHER" id="PTHR21708">
    <property type="entry name" value="PROBABLE 2-DEHYDROPANTOATE 2-REDUCTASE"/>
    <property type="match status" value="1"/>
</dbReference>
<evidence type="ECO:0000256" key="6">
    <source>
        <dbReference type="ARBA" id="ARBA00022857"/>
    </source>
</evidence>
<gene>
    <name evidence="13" type="ORF">SAMN05216210_1093</name>
</gene>
<comment type="catalytic activity">
    <reaction evidence="9 10">
        <text>(R)-pantoate + NADP(+) = 2-dehydropantoate + NADPH + H(+)</text>
        <dbReference type="Rhea" id="RHEA:16233"/>
        <dbReference type="ChEBI" id="CHEBI:11561"/>
        <dbReference type="ChEBI" id="CHEBI:15378"/>
        <dbReference type="ChEBI" id="CHEBI:15980"/>
        <dbReference type="ChEBI" id="CHEBI:57783"/>
        <dbReference type="ChEBI" id="CHEBI:58349"/>
        <dbReference type="EC" id="1.1.1.169"/>
    </reaction>
</comment>
<protein>
    <recommendedName>
        <fullName evidence="4 10">2-dehydropantoate 2-reductase</fullName>
        <ecNumber evidence="3 10">1.1.1.169</ecNumber>
    </recommendedName>
    <alternativeName>
        <fullName evidence="8 10">Ketopantoate reductase</fullName>
    </alternativeName>
</protein>
<dbReference type="InterPro" id="IPR003710">
    <property type="entry name" value="ApbA"/>
</dbReference>
<dbReference type="GO" id="GO:0008677">
    <property type="term" value="F:2-dehydropantoate 2-reductase activity"/>
    <property type="evidence" value="ECO:0007669"/>
    <property type="project" value="UniProtKB-EC"/>
</dbReference>
<evidence type="ECO:0000313" key="13">
    <source>
        <dbReference type="EMBL" id="SDT99396.1"/>
    </source>
</evidence>
<dbReference type="GO" id="GO:0005737">
    <property type="term" value="C:cytoplasm"/>
    <property type="evidence" value="ECO:0007669"/>
    <property type="project" value="TreeGrafter"/>
</dbReference>
<dbReference type="Pfam" id="PF02558">
    <property type="entry name" value="ApbA"/>
    <property type="match status" value="1"/>
</dbReference>
<dbReference type="SUPFAM" id="SSF51735">
    <property type="entry name" value="NAD(P)-binding Rossmann-fold domains"/>
    <property type="match status" value="1"/>
</dbReference>
<organism evidence="13 14">
    <name type="scientific">Halopseudomonas salegens</name>
    <dbReference type="NCBI Taxonomy" id="1434072"/>
    <lineage>
        <taxon>Bacteria</taxon>
        <taxon>Pseudomonadati</taxon>
        <taxon>Pseudomonadota</taxon>
        <taxon>Gammaproteobacteria</taxon>
        <taxon>Pseudomonadales</taxon>
        <taxon>Pseudomonadaceae</taxon>
        <taxon>Halopseudomonas</taxon>
    </lineage>
</organism>
<dbReference type="Gene3D" id="1.10.1040.10">
    <property type="entry name" value="N-(1-d-carboxylethyl)-l-norvaline Dehydrogenase, domain 2"/>
    <property type="match status" value="1"/>
</dbReference>
<comment type="pathway">
    <text evidence="1 10">Cofactor biosynthesis; (R)-pantothenate biosynthesis; (R)-pantoate from 3-methyl-2-oxobutanoate: step 2/2.</text>
</comment>
<keyword evidence="14" id="KW-1185">Reference proteome</keyword>
<evidence type="ECO:0000256" key="9">
    <source>
        <dbReference type="ARBA" id="ARBA00048793"/>
    </source>
</evidence>
<sequence length="318" mass="34160">MQTSPRIGIIGTGAIGGFYGLMLARAGFDVHFLLRSEYDAVAEHGLFVHSPVHGELHLHPVQAYRDVAEMPACDWLLVGAKSTSNPTLAPIVSAAAAEGAKVVLLQNGLNNEASMRKLLPDHVHLMGGLCYVSLFRTEPGHITHGANGLIDFGYHSGPATDEEGVQAIIGELAEMLKTAGIPTRILPNVDAARWQKLIWNGPFNGASVVLDAGTDAMLTDPGSRQLITDFMAEITTAAAACGHPIPDGFADNLLAATAKMPDYYPSMYQDWKHKRPMELDSLYAEPIALAKAAGAEMPKTEVLLNMLRFIQARRLADA</sequence>
<dbReference type="SUPFAM" id="SSF48179">
    <property type="entry name" value="6-phosphogluconate dehydrogenase C-terminal domain-like"/>
    <property type="match status" value="1"/>
</dbReference>
<evidence type="ECO:0000256" key="5">
    <source>
        <dbReference type="ARBA" id="ARBA00022655"/>
    </source>
</evidence>
<feature type="domain" description="Ketopantoate reductase N-terminal" evidence="11">
    <location>
        <begin position="7"/>
        <end position="156"/>
    </location>
</feature>
<dbReference type="NCBIfam" id="TIGR00745">
    <property type="entry name" value="apbA_panE"/>
    <property type="match status" value="1"/>
</dbReference>
<evidence type="ECO:0000256" key="7">
    <source>
        <dbReference type="ARBA" id="ARBA00023002"/>
    </source>
</evidence>
<dbReference type="InterPro" id="IPR013332">
    <property type="entry name" value="KPR_N"/>
</dbReference>
<dbReference type="InterPro" id="IPR013752">
    <property type="entry name" value="KPA_reductase"/>
</dbReference>
<keyword evidence="6 10" id="KW-0521">NADP</keyword>
<keyword evidence="7 10" id="KW-0560">Oxidoreductase</keyword>
<dbReference type="Pfam" id="PF08546">
    <property type="entry name" value="ApbA_C"/>
    <property type="match status" value="1"/>
</dbReference>
<keyword evidence="5 10" id="KW-0566">Pantothenate biosynthesis</keyword>
<reference evidence="14" key="1">
    <citation type="submission" date="2016-10" db="EMBL/GenBank/DDBJ databases">
        <authorList>
            <person name="Varghese N."/>
            <person name="Submissions S."/>
        </authorList>
    </citation>
    <scope>NUCLEOTIDE SEQUENCE [LARGE SCALE GENOMIC DNA]</scope>
    <source>
        <strain evidence="14">CECT 8338</strain>
    </source>
</reference>
<dbReference type="NCBIfam" id="NF004887">
    <property type="entry name" value="PRK06249.1"/>
    <property type="match status" value="1"/>
</dbReference>
<dbReference type="UniPathway" id="UPA00028">
    <property type="reaction ID" value="UER00004"/>
</dbReference>
<evidence type="ECO:0000256" key="2">
    <source>
        <dbReference type="ARBA" id="ARBA00007870"/>
    </source>
</evidence>
<feature type="domain" description="Ketopantoate reductase C-terminal" evidence="12">
    <location>
        <begin position="188"/>
        <end position="311"/>
    </location>
</feature>
<dbReference type="AlphaFoldDB" id="A0A1H2EW78"/>
<dbReference type="RefSeq" id="WP_092384901.1">
    <property type="nucleotide sequence ID" value="NZ_LT629787.1"/>
</dbReference>
<dbReference type="InterPro" id="IPR008927">
    <property type="entry name" value="6-PGluconate_DH-like_C_sf"/>
</dbReference>
<name>A0A1H2EW78_9GAMM</name>
<evidence type="ECO:0000256" key="4">
    <source>
        <dbReference type="ARBA" id="ARBA00019465"/>
    </source>
</evidence>
<evidence type="ECO:0000256" key="1">
    <source>
        <dbReference type="ARBA" id="ARBA00004994"/>
    </source>
</evidence>
<dbReference type="Gene3D" id="3.40.50.720">
    <property type="entry name" value="NAD(P)-binding Rossmann-like Domain"/>
    <property type="match status" value="1"/>
</dbReference>
<accession>A0A1H2EW78</accession>
<dbReference type="EMBL" id="LT629787">
    <property type="protein sequence ID" value="SDT99396.1"/>
    <property type="molecule type" value="Genomic_DNA"/>
</dbReference>